<dbReference type="SMART" id="SM00636">
    <property type="entry name" value="Glyco_18"/>
    <property type="match status" value="1"/>
</dbReference>
<evidence type="ECO:0000313" key="5">
    <source>
        <dbReference type="Proteomes" id="UP001628179"/>
    </source>
</evidence>
<keyword evidence="5" id="KW-1185">Reference proteome</keyword>
<name>A0ABQ0GHU7_9PEZI</name>
<dbReference type="InterPro" id="IPR017853">
    <property type="entry name" value="GH"/>
</dbReference>
<comment type="caution">
    <text evidence="4">The sequence shown here is derived from an EMBL/GenBank/DDBJ whole genome shotgun (WGS) entry which is preliminary data.</text>
</comment>
<dbReference type="RefSeq" id="XP_070919061.1">
    <property type="nucleotide sequence ID" value="XM_071062960.1"/>
</dbReference>
<dbReference type="PANTHER" id="PTHR11177:SF378">
    <property type="entry name" value="CHITINASE"/>
    <property type="match status" value="1"/>
</dbReference>
<evidence type="ECO:0000259" key="3">
    <source>
        <dbReference type="PROSITE" id="PS51910"/>
    </source>
</evidence>
<dbReference type="EMBL" id="BAAFSV010000004">
    <property type="protein sequence ID" value="GAB1317330.1"/>
    <property type="molecule type" value="Genomic_DNA"/>
</dbReference>
<gene>
    <name evidence="4" type="ORF">MFIFM68171_07540</name>
</gene>
<protein>
    <recommendedName>
        <fullName evidence="1">chitinase</fullName>
        <ecNumber evidence="1">3.2.1.14</ecNumber>
    </recommendedName>
</protein>
<feature type="domain" description="GH18" evidence="3">
    <location>
        <begin position="29"/>
        <end position="385"/>
    </location>
</feature>
<dbReference type="InterPro" id="IPR001223">
    <property type="entry name" value="Glyco_hydro18_cat"/>
</dbReference>
<sequence length="392" mass="43511">MAGVRLLWFLVLCSVSLIMATSAAAKSPFRCIMYFTGQHPVTPPSDQLRHVTHVAVAFMSPGIFNDPGRTEWPLFTTVDEVRAKFPKGTKVMVAIGGWGDTLGFSVAALTDETRKLFAENVANMVRDTGADGVDVDWEYPGGNGEDYKKVPNSAKAWEITAYPLLLGELRAALGPDKIISAAVPGLKRDMLAFTREMVPRIMRHLDFLNVMTYDLMNRRDTVTKHHTGVELSLEAVDAYVAAGAAPQKLNLGFAFYAKYFKTEHESCQQASPVGCPTLLLEHPDTGDDMGRSGAFSWHDPVPKDVAESFARALDRGTYDDKQGGYYYWDGEEDLWWTFDTADAIKRKFPLILRQRRLGGVFAWGLGEDAPLFEHLAALNDGLEEHLKAKDEL</sequence>
<dbReference type="InterPro" id="IPR011583">
    <property type="entry name" value="Chitinase_II/V-like_cat"/>
</dbReference>
<dbReference type="Pfam" id="PF00704">
    <property type="entry name" value="Glyco_hydro_18"/>
    <property type="match status" value="1"/>
</dbReference>
<dbReference type="InterPro" id="IPR050314">
    <property type="entry name" value="Glycosyl_Hydrlase_18"/>
</dbReference>
<organism evidence="4 5">
    <name type="scientific">Madurella fahalii</name>
    <dbReference type="NCBI Taxonomy" id="1157608"/>
    <lineage>
        <taxon>Eukaryota</taxon>
        <taxon>Fungi</taxon>
        <taxon>Dikarya</taxon>
        <taxon>Ascomycota</taxon>
        <taxon>Pezizomycotina</taxon>
        <taxon>Sordariomycetes</taxon>
        <taxon>Sordariomycetidae</taxon>
        <taxon>Sordariales</taxon>
        <taxon>Sordariales incertae sedis</taxon>
        <taxon>Madurella</taxon>
    </lineage>
</organism>
<evidence type="ECO:0000256" key="2">
    <source>
        <dbReference type="SAM" id="SignalP"/>
    </source>
</evidence>
<dbReference type="Gene3D" id="3.20.20.80">
    <property type="entry name" value="Glycosidases"/>
    <property type="match status" value="1"/>
</dbReference>
<evidence type="ECO:0000256" key="1">
    <source>
        <dbReference type="ARBA" id="ARBA00012729"/>
    </source>
</evidence>
<dbReference type="EC" id="3.2.1.14" evidence="1"/>
<dbReference type="PANTHER" id="PTHR11177">
    <property type="entry name" value="CHITINASE"/>
    <property type="match status" value="1"/>
</dbReference>
<reference evidence="4 5" key="1">
    <citation type="submission" date="2024-09" db="EMBL/GenBank/DDBJ databases">
        <title>Itraconazole resistance in Madurella fahalii resulting from another homologue of gene encoding cytochrome P450 14-alpha sterol demethylase (CYP51).</title>
        <authorList>
            <person name="Yoshioka I."/>
            <person name="Fahal A.H."/>
            <person name="Kaneko S."/>
            <person name="Yaguchi T."/>
        </authorList>
    </citation>
    <scope>NUCLEOTIDE SEQUENCE [LARGE SCALE GENOMIC DNA]</scope>
    <source>
        <strain evidence="4 5">IFM 68171</strain>
    </source>
</reference>
<dbReference type="Proteomes" id="UP001628179">
    <property type="component" value="Unassembled WGS sequence"/>
</dbReference>
<evidence type="ECO:0000313" key="4">
    <source>
        <dbReference type="EMBL" id="GAB1317330.1"/>
    </source>
</evidence>
<dbReference type="SUPFAM" id="SSF51445">
    <property type="entry name" value="(Trans)glycosidases"/>
    <property type="match status" value="1"/>
</dbReference>
<feature type="chain" id="PRO_5046848603" description="chitinase" evidence="2">
    <location>
        <begin position="26"/>
        <end position="392"/>
    </location>
</feature>
<feature type="signal peptide" evidence="2">
    <location>
        <begin position="1"/>
        <end position="25"/>
    </location>
</feature>
<accession>A0ABQ0GHU7</accession>
<dbReference type="PROSITE" id="PS51910">
    <property type="entry name" value="GH18_2"/>
    <property type="match status" value="1"/>
</dbReference>
<dbReference type="GeneID" id="98178283"/>
<proteinExistence type="predicted"/>
<keyword evidence="2" id="KW-0732">Signal</keyword>